<dbReference type="Proteomes" id="UP001223586">
    <property type="component" value="Unassembled WGS sequence"/>
</dbReference>
<dbReference type="PANTHER" id="PTHR30514">
    <property type="entry name" value="GLUCOKINASE"/>
    <property type="match status" value="1"/>
</dbReference>
<dbReference type="InterPro" id="IPR000281">
    <property type="entry name" value="HTH_RpiR"/>
</dbReference>
<feature type="domain" description="SIS" evidence="5">
    <location>
        <begin position="124"/>
        <end position="261"/>
    </location>
</feature>
<evidence type="ECO:0000313" key="7">
    <source>
        <dbReference type="Proteomes" id="UP001223586"/>
    </source>
</evidence>
<dbReference type="InterPro" id="IPR001347">
    <property type="entry name" value="SIS_dom"/>
</dbReference>
<feature type="domain" description="HTH rpiR-type" evidence="4">
    <location>
        <begin position="2"/>
        <end position="78"/>
    </location>
</feature>
<dbReference type="RefSeq" id="WP_307231277.1">
    <property type="nucleotide sequence ID" value="NZ_JAUSTT010000021.1"/>
</dbReference>
<dbReference type="InterPro" id="IPR035472">
    <property type="entry name" value="RpiR-like_SIS"/>
</dbReference>
<comment type="caution">
    <text evidence="6">The sequence shown here is derived from an EMBL/GenBank/DDBJ whole genome shotgun (WGS) entry which is preliminary data.</text>
</comment>
<dbReference type="Pfam" id="PF01418">
    <property type="entry name" value="HTH_6"/>
    <property type="match status" value="1"/>
</dbReference>
<dbReference type="PANTHER" id="PTHR30514:SF18">
    <property type="entry name" value="RPIR-FAMILY TRANSCRIPTIONAL REGULATOR"/>
    <property type="match status" value="1"/>
</dbReference>
<dbReference type="GO" id="GO:0003677">
    <property type="term" value="F:DNA binding"/>
    <property type="evidence" value="ECO:0007669"/>
    <property type="project" value="UniProtKB-KW"/>
</dbReference>
<evidence type="ECO:0000256" key="2">
    <source>
        <dbReference type="ARBA" id="ARBA00023125"/>
    </source>
</evidence>
<dbReference type="Gene3D" id="1.10.10.10">
    <property type="entry name" value="Winged helix-like DNA-binding domain superfamily/Winged helix DNA-binding domain"/>
    <property type="match status" value="1"/>
</dbReference>
<evidence type="ECO:0000259" key="4">
    <source>
        <dbReference type="PROSITE" id="PS51071"/>
    </source>
</evidence>
<keyword evidence="7" id="KW-1185">Reference proteome</keyword>
<reference evidence="6 7" key="1">
    <citation type="submission" date="2023-07" db="EMBL/GenBank/DDBJ databases">
        <title>Genomic Encyclopedia of Type Strains, Phase IV (KMG-IV): sequencing the most valuable type-strain genomes for metagenomic binning, comparative biology and taxonomic classification.</title>
        <authorList>
            <person name="Goeker M."/>
        </authorList>
    </citation>
    <scope>NUCLEOTIDE SEQUENCE [LARGE SCALE GENOMIC DNA]</scope>
    <source>
        <strain evidence="6 7">DSM 23837</strain>
    </source>
</reference>
<protein>
    <submittedName>
        <fullName evidence="6">DNA-binding MurR/RpiR family transcriptional regulator</fullName>
    </submittedName>
</protein>
<evidence type="ECO:0000256" key="3">
    <source>
        <dbReference type="ARBA" id="ARBA00023163"/>
    </source>
</evidence>
<keyword evidence="1" id="KW-0805">Transcription regulation</keyword>
<evidence type="ECO:0000259" key="5">
    <source>
        <dbReference type="PROSITE" id="PS51464"/>
    </source>
</evidence>
<evidence type="ECO:0000256" key="1">
    <source>
        <dbReference type="ARBA" id="ARBA00023015"/>
    </source>
</evidence>
<proteinExistence type="predicted"/>
<accession>A0ABT9WX81</accession>
<gene>
    <name evidence="6" type="ORF">J2S08_003239</name>
</gene>
<evidence type="ECO:0000313" key="6">
    <source>
        <dbReference type="EMBL" id="MDQ0177360.1"/>
    </source>
</evidence>
<name>A0ABT9WX81_9BACI</name>
<keyword evidence="3" id="KW-0804">Transcription</keyword>
<dbReference type="PROSITE" id="PS51464">
    <property type="entry name" value="SIS"/>
    <property type="match status" value="1"/>
</dbReference>
<dbReference type="InterPro" id="IPR036388">
    <property type="entry name" value="WH-like_DNA-bd_sf"/>
</dbReference>
<dbReference type="Pfam" id="PF01380">
    <property type="entry name" value="SIS"/>
    <property type="match status" value="1"/>
</dbReference>
<sequence length="281" mass="31557">MTTIEKAIKEHFFQLSKGQQKVAKLLLDAPHTFAIKSAEEIGKEVGVSETTVIRLCYALNFKGFSALQKVLREVLLQKSSLDNYHTAKLELANEPNFFASVMGRDALYIKKAINQINEQDFQKTVDILVQAEKVYICGLGSSFAAAQWFAFSLNLIREDVRLFHSHTDDILTTVQQLNDKTAFVAISFHRYLRETVQMAELAKDQKAFVCGITDSSVAPISRYTDALLTVSPTITSTLDAVPALFSLLNALIAGVSVQDKERVKKRKEQYEAIHLQHLFIQ</sequence>
<dbReference type="Gene3D" id="3.40.50.10490">
    <property type="entry name" value="Glucose-6-phosphate isomerase like protein, domain 1"/>
    <property type="match status" value="1"/>
</dbReference>
<keyword evidence="2 6" id="KW-0238">DNA-binding</keyword>
<dbReference type="InterPro" id="IPR047640">
    <property type="entry name" value="RpiR-like"/>
</dbReference>
<dbReference type="SUPFAM" id="SSF46689">
    <property type="entry name" value="Homeodomain-like"/>
    <property type="match status" value="1"/>
</dbReference>
<dbReference type="SUPFAM" id="SSF53697">
    <property type="entry name" value="SIS domain"/>
    <property type="match status" value="1"/>
</dbReference>
<dbReference type="EMBL" id="JAUSTT010000021">
    <property type="protein sequence ID" value="MDQ0177360.1"/>
    <property type="molecule type" value="Genomic_DNA"/>
</dbReference>
<dbReference type="InterPro" id="IPR046348">
    <property type="entry name" value="SIS_dom_sf"/>
</dbReference>
<dbReference type="InterPro" id="IPR009057">
    <property type="entry name" value="Homeodomain-like_sf"/>
</dbReference>
<dbReference type="PROSITE" id="PS51071">
    <property type="entry name" value="HTH_RPIR"/>
    <property type="match status" value="1"/>
</dbReference>
<organism evidence="6 7">
    <name type="scientific">Bacillus chungangensis</name>
    <dbReference type="NCBI Taxonomy" id="587633"/>
    <lineage>
        <taxon>Bacteria</taxon>
        <taxon>Bacillati</taxon>
        <taxon>Bacillota</taxon>
        <taxon>Bacilli</taxon>
        <taxon>Bacillales</taxon>
        <taxon>Bacillaceae</taxon>
        <taxon>Bacillus</taxon>
    </lineage>
</organism>
<dbReference type="CDD" id="cd05013">
    <property type="entry name" value="SIS_RpiR"/>
    <property type="match status" value="1"/>
</dbReference>